<accession>A0A2H0LM06</accession>
<name>A0A2H0LM06_9BACT</name>
<organism evidence="1 2">
    <name type="scientific">Candidatus Abzuiibacterium crystallinum</name>
    <dbReference type="NCBI Taxonomy" id="1974748"/>
    <lineage>
        <taxon>Bacteria</taxon>
        <taxon>Pseudomonadati</taxon>
        <taxon>Candidatus Omnitrophota</taxon>
        <taxon>Candidatus Abzuiibacterium</taxon>
    </lineage>
</organism>
<evidence type="ECO:0000313" key="2">
    <source>
        <dbReference type="Proteomes" id="UP000230859"/>
    </source>
</evidence>
<comment type="caution">
    <text evidence="1">The sequence shown here is derived from an EMBL/GenBank/DDBJ whole genome shotgun (WGS) entry which is preliminary data.</text>
</comment>
<reference evidence="1 2" key="1">
    <citation type="submission" date="2017-09" db="EMBL/GenBank/DDBJ databases">
        <title>Depth-based differentiation of microbial function through sediment-hosted aquifers and enrichment of novel symbionts in the deep terrestrial subsurface.</title>
        <authorList>
            <person name="Probst A.J."/>
            <person name="Ladd B."/>
            <person name="Jarett J.K."/>
            <person name="Geller-Mcgrath D.E."/>
            <person name="Sieber C.M."/>
            <person name="Emerson J.B."/>
            <person name="Anantharaman K."/>
            <person name="Thomas B.C."/>
            <person name="Malmstrom R."/>
            <person name="Stieglmeier M."/>
            <person name="Klingl A."/>
            <person name="Woyke T."/>
            <person name="Ryan C.M."/>
            <person name="Banfield J.F."/>
        </authorList>
    </citation>
    <scope>NUCLEOTIDE SEQUENCE [LARGE SCALE GENOMIC DNA]</scope>
    <source>
        <strain evidence="1">CG11_big_fil_rev_8_21_14_0_20_45_26</strain>
    </source>
</reference>
<dbReference type="EMBL" id="PCVY01000066">
    <property type="protein sequence ID" value="PIQ85417.1"/>
    <property type="molecule type" value="Genomic_DNA"/>
</dbReference>
<gene>
    <name evidence="1" type="ORF">COV74_08880</name>
</gene>
<evidence type="ECO:0000313" key="1">
    <source>
        <dbReference type="EMBL" id="PIQ85417.1"/>
    </source>
</evidence>
<proteinExistence type="predicted"/>
<protein>
    <submittedName>
        <fullName evidence="1">Uncharacterized protein</fullName>
    </submittedName>
</protein>
<dbReference type="AlphaFoldDB" id="A0A2H0LM06"/>
<dbReference type="Proteomes" id="UP000230859">
    <property type="component" value="Unassembled WGS sequence"/>
</dbReference>
<sequence>MKDGKRLVRGLKDISSFFMASAAGLSQSALTSVPVPQANIETKEPISTDMLGHMECLTILPHTSQLRLLNHAGFVRGLHHVFEQVNLLSFSTNRTSDLPVPDNVRQLILPPFQLQDVLHPEPLNHHETPVLFQGEKRCCFFLEPKVILERHPELLEMLDHVILSAWGPSADSLMSAYQHLSLCVHRNPNLKFSLMVEGALNDEMAAIVYERFAGISSQFLGCEVDFLGWIDKEQVCMNHELLLETDIRGKFIREPMKAKLVHLLSEELMLQTV</sequence>